<sequence>MIIPGWEFSIKLRQARVRGLAWLAEGSEPDCCADPGPTLVPRRFLCQLLAAAGDRRTSEAAVCVASFRLTKREILKKLCRCILSSMGVENESIGVKPDLPLQDSKLVELASRPMLYSILCCRFWLDKWIGPGSEDPLLSKKRHFDSRVFSCISGYCKTPLYFQCLAVIDSHHLLHKFLWFLRDEEQCRDVCVCLEGSHTLCLLGNLICLSSLNDKVLEEN</sequence>
<organism evidence="1 2">
    <name type="scientific">Sphaerodactylus townsendi</name>
    <dbReference type="NCBI Taxonomy" id="933632"/>
    <lineage>
        <taxon>Eukaryota</taxon>
        <taxon>Metazoa</taxon>
        <taxon>Chordata</taxon>
        <taxon>Craniata</taxon>
        <taxon>Vertebrata</taxon>
        <taxon>Euteleostomi</taxon>
        <taxon>Lepidosauria</taxon>
        <taxon>Squamata</taxon>
        <taxon>Bifurcata</taxon>
        <taxon>Gekkota</taxon>
        <taxon>Sphaerodactylidae</taxon>
        <taxon>Sphaerodactylus</taxon>
    </lineage>
</organism>
<protein>
    <submittedName>
        <fullName evidence="1">Uncharacterized protein</fullName>
    </submittedName>
</protein>
<accession>A0ACB8G0W9</accession>
<proteinExistence type="predicted"/>
<evidence type="ECO:0000313" key="1">
    <source>
        <dbReference type="EMBL" id="KAH8012563.1"/>
    </source>
</evidence>
<gene>
    <name evidence="1" type="ORF">K3G42_018686</name>
</gene>
<dbReference type="EMBL" id="CM037626">
    <property type="protein sequence ID" value="KAH8012563.1"/>
    <property type="molecule type" value="Genomic_DNA"/>
</dbReference>
<reference evidence="1" key="1">
    <citation type="submission" date="2021-08" db="EMBL/GenBank/DDBJ databases">
        <title>The first chromosome-level gecko genome reveals the dynamic sex chromosomes of Neotropical dwarf geckos (Sphaerodactylidae: Sphaerodactylus).</title>
        <authorList>
            <person name="Pinto B.J."/>
            <person name="Keating S.E."/>
            <person name="Gamble T."/>
        </authorList>
    </citation>
    <scope>NUCLEOTIDE SEQUENCE</scope>
    <source>
        <strain evidence="1">TG3544</strain>
    </source>
</reference>
<dbReference type="Proteomes" id="UP000827872">
    <property type="component" value="Linkage Group LG13"/>
</dbReference>
<comment type="caution">
    <text evidence="1">The sequence shown here is derived from an EMBL/GenBank/DDBJ whole genome shotgun (WGS) entry which is preliminary data.</text>
</comment>
<evidence type="ECO:0000313" key="2">
    <source>
        <dbReference type="Proteomes" id="UP000827872"/>
    </source>
</evidence>
<keyword evidence="2" id="KW-1185">Reference proteome</keyword>
<name>A0ACB8G0W9_9SAUR</name>